<comment type="caution">
    <text evidence="6">The sequence shown here is derived from an EMBL/GenBank/DDBJ whole genome shotgun (WGS) entry which is preliminary data.</text>
</comment>
<evidence type="ECO:0000256" key="5">
    <source>
        <dbReference type="RuleBase" id="RU364069"/>
    </source>
</evidence>
<evidence type="ECO:0000256" key="2">
    <source>
        <dbReference type="ARBA" id="ARBA00001997"/>
    </source>
</evidence>
<dbReference type="Proteomes" id="UP001339167">
    <property type="component" value="Unassembled WGS sequence"/>
</dbReference>
<keyword evidence="7" id="KW-1185">Reference proteome</keyword>
<dbReference type="RefSeq" id="WP_330086371.1">
    <property type="nucleotide sequence ID" value="NZ_JAUGZK010000001.1"/>
</dbReference>
<evidence type="ECO:0000256" key="3">
    <source>
        <dbReference type="ARBA" id="ARBA00012098"/>
    </source>
</evidence>
<comment type="pathway">
    <text evidence="5">Carbohydrate biosynthesis; dTDP-L-rhamnose biosynthesis.</text>
</comment>
<gene>
    <name evidence="6" type="primary">rfbC</name>
    <name evidence="6" type="ORF">QWF21_02075</name>
</gene>
<dbReference type="CDD" id="cd00438">
    <property type="entry name" value="cupin_RmlC"/>
    <property type="match status" value="1"/>
</dbReference>
<dbReference type="SUPFAM" id="SSF51182">
    <property type="entry name" value="RmlC-like cupins"/>
    <property type="match status" value="1"/>
</dbReference>
<comment type="subunit">
    <text evidence="5">Homodimer.</text>
</comment>
<dbReference type="InterPro" id="IPR014710">
    <property type="entry name" value="RmlC-like_jellyroll"/>
</dbReference>
<proteinExistence type="inferred from homology"/>
<dbReference type="InterPro" id="IPR000888">
    <property type="entry name" value="RmlC-like"/>
</dbReference>
<dbReference type="Pfam" id="PF00908">
    <property type="entry name" value="dTDP_sugar_isom"/>
    <property type="match status" value="1"/>
</dbReference>
<dbReference type="EMBL" id="JAUGZK010000001">
    <property type="protein sequence ID" value="MEE2023017.1"/>
    <property type="molecule type" value="Genomic_DNA"/>
</dbReference>
<dbReference type="EC" id="5.1.3.13" evidence="3 5"/>
<dbReference type="PANTHER" id="PTHR21047:SF2">
    <property type="entry name" value="THYMIDINE DIPHOSPHO-4-KETO-RHAMNOSE 3,5-EPIMERASE"/>
    <property type="match status" value="1"/>
</dbReference>
<accession>A0ABU7JBP3</accession>
<name>A0ABU7JBP3_9GAMM</name>
<comment type="similarity">
    <text evidence="5">Belongs to the dTDP-4-dehydrorhamnose 3,5-epimerase family.</text>
</comment>
<dbReference type="InterPro" id="IPR011051">
    <property type="entry name" value="RmlC_Cupin_sf"/>
</dbReference>
<evidence type="ECO:0000256" key="1">
    <source>
        <dbReference type="ARBA" id="ARBA00001298"/>
    </source>
</evidence>
<evidence type="ECO:0000313" key="6">
    <source>
        <dbReference type="EMBL" id="MEE2023017.1"/>
    </source>
</evidence>
<evidence type="ECO:0000313" key="7">
    <source>
        <dbReference type="Proteomes" id="UP001339167"/>
    </source>
</evidence>
<dbReference type="Gene3D" id="2.60.120.10">
    <property type="entry name" value="Jelly Rolls"/>
    <property type="match status" value="1"/>
</dbReference>
<evidence type="ECO:0000256" key="4">
    <source>
        <dbReference type="ARBA" id="ARBA00019595"/>
    </source>
</evidence>
<dbReference type="PANTHER" id="PTHR21047">
    <property type="entry name" value="DTDP-6-DEOXY-D-GLUCOSE-3,5 EPIMERASE"/>
    <property type="match status" value="1"/>
</dbReference>
<comment type="function">
    <text evidence="2 5">Catalyzes the epimerization of the C3' and C5'positions of dTDP-6-deoxy-D-xylo-4-hexulose, forming dTDP-6-deoxy-L-lyxo-4-hexulose.</text>
</comment>
<dbReference type="NCBIfam" id="TIGR01221">
    <property type="entry name" value="rmlC"/>
    <property type="match status" value="1"/>
</dbReference>
<reference evidence="6 7" key="1">
    <citation type="submission" date="2023-06" db="EMBL/GenBank/DDBJ databases">
        <title>Alkalimonas sp., MEB004 an alkaliphilic bacterium isolated from Lonar Lake, India.</title>
        <authorList>
            <person name="Joshi A."/>
            <person name="Thite S."/>
        </authorList>
    </citation>
    <scope>NUCLEOTIDE SEQUENCE [LARGE SCALE GENOMIC DNA]</scope>
    <source>
        <strain evidence="6 7">MEB004</strain>
    </source>
</reference>
<organism evidence="6 7">
    <name type="scientific">Alkalimonas mucilaginosa</name>
    <dbReference type="NCBI Taxonomy" id="3057676"/>
    <lineage>
        <taxon>Bacteria</taxon>
        <taxon>Pseudomonadati</taxon>
        <taxon>Pseudomonadota</taxon>
        <taxon>Gammaproteobacteria</taxon>
        <taxon>Alkalimonas</taxon>
    </lineage>
</organism>
<sequence length="181" mass="20714">MHIQPLTIPDIVLMTPKAHQDERGFFMESFNLRSFAQAINGRYGFVQDNHSHSKKQVLRGLHYQFRQPQGKLIRVLQGSIYDVVVDLRQSSATFGQWLGVELSAASQQQLWIPPGFAHGFLTLTESSDVLYKTTDYYRPEDEHCIRWDDTHLAIAWPLQGPPMLSQKDQQGVPFSQAQLFG</sequence>
<protein>
    <recommendedName>
        <fullName evidence="4 5">dTDP-4-dehydrorhamnose 3,5-epimerase</fullName>
        <ecNumber evidence="3 5">5.1.3.13</ecNumber>
    </recommendedName>
    <alternativeName>
        <fullName evidence="5">Thymidine diphospho-4-keto-rhamnose 3,5-epimerase</fullName>
    </alternativeName>
</protein>
<dbReference type="GO" id="GO:0008830">
    <property type="term" value="F:dTDP-4-dehydrorhamnose 3,5-epimerase activity"/>
    <property type="evidence" value="ECO:0007669"/>
    <property type="project" value="UniProtKB-EC"/>
</dbReference>
<keyword evidence="5 6" id="KW-0413">Isomerase</keyword>
<comment type="catalytic activity">
    <reaction evidence="1 5">
        <text>dTDP-4-dehydro-6-deoxy-alpha-D-glucose = dTDP-4-dehydro-beta-L-rhamnose</text>
        <dbReference type="Rhea" id="RHEA:16969"/>
        <dbReference type="ChEBI" id="CHEBI:57649"/>
        <dbReference type="ChEBI" id="CHEBI:62830"/>
        <dbReference type="EC" id="5.1.3.13"/>
    </reaction>
</comment>